<dbReference type="InterPro" id="IPR008173">
    <property type="entry name" value="Adenylyl_cyclase_CyaB"/>
</dbReference>
<gene>
    <name evidence="2" type="ORF">EV684_12216</name>
</gene>
<accession>A0A4R2LVK7</accession>
<dbReference type="InterPro" id="IPR033469">
    <property type="entry name" value="CYTH-like_dom_sf"/>
</dbReference>
<dbReference type="InterPro" id="IPR023577">
    <property type="entry name" value="CYTH_domain"/>
</dbReference>
<evidence type="ECO:0000313" key="2">
    <source>
        <dbReference type="EMBL" id="TCO97389.1"/>
    </source>
</evidence>
<name>A0A4R2LVK7_RUBGE</name>
<dbReference type="AlphaFoldDB" id="A0A4R2LVK7"/>
<dbReference type="EMBL" id="SLXD01000022">
    <property type="protein sequence ID" value="TCO97389.1"/>
    <property type="molecule type" value="Genomic_DNA"/>
</dbReference>
<dbReference type="PANTHER" id="PTHR21028:SF2">
    <property type="entry name" value="CYTH DOMAIN-CONTAINING PROTEIN"/>
    <property type="match status" value="1"/>
</dbReference>
<evidence type="ECO:0000313" key="3">
    <source>
        <dbReference type="Proteomes" id="UP000295106"/>
    </source>
</evidence>
<dbReference type="GeneID" id="99682711"/>
<dbReference type="CDD" id="cd07890">
    <property type="entry name" value="CYTH-like_AC_IV-like"/>
    <property type="match status" value="1"/>
</dbReference>
<proteinExistence type="predicted"/>
<dbReference type="OrthoDB" id="271656at2"/>
<dbReference type="PANTHER" id="PTHR21028">
    <property type="entry name" value="SI:CH211-156B7.4"/>
    <property type="match status" value="1"/>
</dbReference>
<reference evidence="2 3" key="1">
    <citation type="submission" date="2019-03" db="EMBL/GenBank/DDBJ databases">
        <title>Genomic Encyclopedia of Type Strains, Phase IV (KMG-IV): sequencing the most valuable type-strain genomes for metagenomic binning, comparative biology and taxonomic classification.</title>
        <authorList>
            <person name="Goeker M."/>
        </authorList>
    </citation>
    <scope>NUCLEOTIDE SEQUENCE [LARGE SCALE GENOMIC DNA]</scope>
    <source>
        <strain evidence="2 3">DSM 1709</strain>
    </source>
</reference>
<dbReference type="Gene3D" id="2.40.320.10">
    <property type="entry name" value="Hypothetical Protein Pfu-838710-001"/>
    <property type="match status" value="1"/>
</dbReference>
<comment type="caution">
    <text evidence="2">The sequence shown here is derived from an EMBL/GenBank/DDBJ whole genome shotgun (WGS) entry which is preliminary data.</text>
</comment>
<organism evidence="2 3">
    <name type="scientific">Rubrivivax gelatinosus</name>
    <name type="common">Rhodocyclus gelatinosus</name>
    <name type="synonym">Rhodopseudomonas gelatinosa</name>
    <dbReference type="NCBI Taxonomy" id="28068"/>
    <lineage>
        <taxon>Bacteria</taxon>
        <taxon>Pseudomonadati</taxon>
        <taxon>Pseudomonadota</taxon>
        <taxon>Betaproteobacteria</taxon>
        <taxon>Burkholderiales</taxon>
        <taxon>Sphaerotilaceae</taxon>
        <taxon>Rubrivivax</taxon>
    </lineage>
</organism>
<sequence length="172" mass="18895">MARNVEIKVRVESLDALHQRAVALSGAALELIEQDDVFYSVASGRLKLRRFADGSAELIHYERPDGSGARLSDYERVAVGEAAEALHRVLVRGLGVRACVRKQRWLARVGRSRLHLDRVEGLGDFVEIEVVLEDTECEADGRQVAEQLLAALGLAEAPRLATAYADLQPPRG</sequence>
<dbReference type="SMART" id="SM01118">
    <property type="entry name" value="CYTH"/>
    <property type="match status" value="1"/>
</dbReference>
<evidence type="ECO:0000259" key="1">
    <source>
        <dbReference type="PROSITE" id="PS51707"/>
    </source>
</evidence>
<dbReference type="RefSeq" id="WP_132649667.1">
    <property type="nucleotide sequence ID" value="NZ_CP181386.1"/>
</dbReference>
<dbReference type="SUPFAM" id="SSF55154">
    <property type="entry name" value="CYTH-like phosphatases"/>
    <property type="match status" value="1"/>
</dbReference>
<dbReference type="PROSITE" id="PS51707">
    <property type="entry name" value="CYTH"/>
    <property type="match status" value="1"/>
</dbReference>
<feature type="domain" description="CYTH" evidence="1">
    <location>
        <begin position="2"/>
        <end position="170"/>
    </location>
</feature>
<dbReference type="Proteomes" id="UP000295106">
    <property type="component" value="Unassembled WGS sequence"/>
</dbReference>
<protein>
    <submittedName>
        <fullName evidence="2">Adenylate cyclase class IV</fullName>
    </submittedName>
</protein>
<dbReference type="Pfam" id="PF01928">
    <property type="entry name" value="CYTH"/>
    <property type="match status" value="1"/>
</dbReference>